<keyword evidence="2" id="KW-1185">Reference proteome</keyword>
<dbReference type="OrthoDB" id="9814826at2"/>
<dbReference type="Proteomes" id="UP000290365">
    <property type="component" value="Chromosome"/>
</dbReference>
<gene>
    <name evidence="1" type="ORF">EPA93_16130</name>
</gene>
<name>A0A4P6JPW4_KTERU</name>
<dbReference type="RefSeq" id="WP_129888494.1">
    <property type="nucleotide sequence ID" value="NZ_CP035758.1"/>
</dbReference>
<dbReference type="AlphaFoldDB" id="A0A4P6JPW4"/>
<protein>
    <submittedName>
        <fullName evidence="1">Uncharacterized protein</fullName>
    </submittedName>
</protein>
<sequence>MFGRRFARAFFGGGPWGPPPWWYGPGGGQWEQGRGWFAPEQQALRSTAAEVARLFMIASRSAAGNPERQAQLRDFLERSRKDLTDMIYGAGKSSGTGEA</sequence>
<reference evidence="1 2" key="1">
    <citation type="submission" date="2019-01" db="EMBL/GenBank/DDBJ databases">
        <title>Ktedonosporobacter rubrisoli SCAWS-G2.</title>
        <authorList>
            <person name="Huang Y."/>
            <person name="Yan B."/>
        </authorList>
    </citation>
    <scope>NUCLEOTIDE SEQUENCE [LARGE SCALE GENOMIC DNA]</scope>
    <source>
        <strain evidence="1 2">SCAWS-G2</strain>
    </source>
</reference>
<proteinExistence type="predicted"/>
<accession>A0A4P6JPW4</accession>
<organism evidence="1 2">
    <name type="scientific">Ktedonosporobacter rubrisoli</name>
    <dbReference type="NCBI Taxonomy" id="2509675"/>
    <lineage>
        <taxon>Bacteria</taxon>
        <taxon>Bacillati</taxon>
        <taxon>Chloroflexota</taxon>
        <taxon>Ktedonobacteria</taxon>
        <taxon>Ktedonobacterales</taxon>
        <taxon>Ktedonosporobacteraceae</taxon>
        <taxon>Ktedonosporobacter</taxon>
    </lineage>
</organism>
<evidence type="ECO:0000313" key="1">
    <source>
        <dbReference type="EMBL" id="QBD77437.1"/>
    </source>
</evidence>
<dbReference type="EMBL" id="CP035758">
    <property type="protein sequence ID" value="QBD77437.1"/>
    <property type="molecule type" value="Genomic_DNA"/>
</dbReference>
<dbReference type="KEGG" id="kbs:EPA93_16130"/>
<evidence type="ECO:0000313" key="2">
    <source>
        <dbReference type="Proteomes" id="UP000290365"/>
    </source>
</evidence>